<evidence type="ECO:0000313" key="1">
    <source>
        <dbReference type="EMBL" id="GAA4911031.1"/>
    </source>
</evidence>
<dbReference type="RefSeq" id="WP_345330101.1">
    <property type="nucleotide sequence ID" value="NZ_BAABJI010000002.1"/>
</dbReference>
<comment type="caution">
    <text evidence="1">The sequence shown here is derived from an EMBL/GenBank/DDBJ whole genome shotgun (WGS) entry which is preliminary data.</text>
</comment>
<proteinExistence type="predicted"/>
<sequence length="270" mass="30132">MKTRNIHLLGTLLLAAIGLTSCEKVIDVDIKESASQLVIEGTVVDDADMQTIKLSRSVSYTEDNSYPPVSNAEIVVTDSRGFAHNYVERIPGVYVSSFKGQPNVTYNMLVKVDGKEYTAQSTMPRPVELDSLSVSEITFGGEDRKVVAVHYKDPVDYANQYRFIMWVNGTQTRRVYANDDRLTNGNDVKDQLFYSSDDDNEEINDGDLVEVEMQSIDRPLYKYWVTLADQSQNGPGGGVTPGNPPTNINNDALGYFSAHVSRRRSITIRE</sequence>
<gene>
    <name evidence="1" type="ORF">GCM10023313_12430</name>
</gene>
<dbReference type="Proteomes" id="UP001501436">
    <property type="component" value="Unassembled WGS sequence"/>
</dbReference>
<protein>
    <submittedName>
        <fullName evidence="1">DUF4249 domain-containing protein</fullName>
    </submittedName>
</protein>
<reference evidence="2" key="1">
    <citation type="journal article" date="2019" name="Int. J. Syst. Evol. Microbiol.">
        <title>The Global Catalogue of Microorganisms (GCM) 10K type strain sequencing project: providing services to taxonomists for standard genome sequencing and annotation.</title>
        <authorList>
            <consortium name="The Broad Institute Genomics Platform"/>
            <consortium name="The Broad Institute Genome Sequencing Center for Infectious Disease"/>
            <person name="Wu L."/>
            <person name="Ma J."/>
        </authorList>
    </citation>
    <scope>NUCLEOTIDE SEQUENCE [LARGE SCALE GENOMIC DNA]</scope>
    <source>
        <strain evidence="2">JCM 18283</strain>
    </source>
</reference>
<dbReference type="PROSITE" id="PS51257">
    <property type="entry name" value="PROKAR_LIPOPROTEIN"/>
    <property type="match status" value="1"/>
</dbReference>
<name>A0ABP9FPY1_9SPHI</name>
<keyword evidence="2" id="KW-1185">Reference proteome</keyword>
<dbReference type="EMBL" id="BAABJI010000002">
    <property type="protein sequence ID" value="GAA4911031.1"/>
    <property type="molecule type" value="Genomic_DNA"/>
</dbReference>
<accession>A0ABP9FPY1</accession>
<evidence type="ECO:0000313" key="2">
    <source>
        <dbReference type="Proteomes" id="UP001501436"/>
    </source>
</evidence>
<dbReference type="Pfam" id="PF14054">
    <property type="entry name" value="DUF4249"/>
    <property type="match status" value="1"/>
</dbReference>
<organism evidence="1 2">
    <name type="scientific">Mucilaginibacter defluvii</name>
    <dbReference type="NCBI Taxonomy" id="1196019"/>
    <lineage>
        <taxon>Bacteria</taxon>
        <taxon>Pseudomonadati</taxon>
        <taxon>Bacteroidota</taxon>
        <taxon>Sphingobacteriia</taxon>
        <taxon>Sphingobacteriales</taxon>
        <taxon>Sphingobacteriaceae</taxon>
        <taxon>Mucilaginibacter</taxon>
    </lineage>
</organism>
<dbReference type="InterPro" id="IPR025345">
    <property type="entry name" value="DUF4249"/>
</dbReference>